<dbReference type="PANTHER" id="PTHR47561:SF1">
    <property type="entry name" value="POLYSACCHARIDE DEACETYLASE FAMILY PROTEIN (AFU_ORTHOLOGUE AFUA_6G05030)"/>
    <property type="match status" value="1"/>
</dbReference>
<reference evidence="2" key="2">
    <citation type="submission" date="2020-09" db="EMBL/GenBank/DDBJ databases">
        <authorList>
            <person name="Sun Q."/>
            <person name="Zhou Y."/>
        </authorList>
    </citation>
    <scope>NUCLEOTIDE SEQUENCE</scope>
    <source>
        <strain evidence="2">CGMCC 4.7308</strain>
    </source>
</reference>
<name>A0A917SUE1_9ACTN</name>
<dbReference type="Pfam" id="PF01522">
    <property type="entry name" value="Polysacc_deac_1"/>
    <property type="match status" value="1"/>
</dbReference>
<dbReference type="RefSeq" id="WP_188941240.1">
    <property type="nucleotide sequence ID" value="NZ_BMNA01000003.1"/>
</dbReference>
<dbReference type="Proteomes" id="UP000655208">
    <property type="component" value="Unassembled WGS sequence"/>
</dbReference>
<keyword evidence="3" id="KW-1185">Reference proteome</keyword>
<sequence length="278" mass="31505">MPLQLPTGKTMAVALTFDFDAHSPWMGSVGRPSLSYLSRGDFGAQEGVPRILRTLADRGLPATWAVPGHDLVTFPDKIADILSAGHEICAHGCYHENISLLPADEERRLLEISLRQHEQVVGHRPRGYRSPAWDFSEVTMDLLEEFGFDWDSSLMGREFELYRPQRVEVHYESASVFGAPARFVEIPVSWYLDDFPAVEYIAGVSPLGTHRDMIDRWKTIFDFAHDRVDDAVYVLTMHPQTIGRSHHLLGLEELLDRMAGHDDIWYATLSEIADAWSD</sequence>
<dbReference type="SUPFAM" id="SSF88713">
    <property type="entry name" value="Glycoside hydrolase/deacetylase"/>
    <property type="match status" value="1"/>
</dbReference>
<accession>A0A917SUE1</accession>
<organism evidence="2 3">
    <name type="scientific">Nakamurella endophytica</name>
    <dbReference type="NCBI Taxonomy" id="1748367"/>
    <lineage>
        <taxon>Bacteria</taxon>
        <taxon>Bacillati</taxon>
        <taxon>Actinomycetota</taxon>
        <taxon>Actinomycetes</taxon>
        <taxon>Nakamurellales</taxon>
        <taxon>Nakamurellaceae</taxon>
        <taxon>Nakamurella</taxon>
    </lineage>
</organism>
<proteinExistence type="predicted"/>
<protein>
    <recommendedName>
        <fullName evidence="1">NodB homology domain-containing protein</fullName>
    </recommendedName>
</protein>
<dbReference type="CDD" id="cd10938">
    <property type="entry name" value="CE4_HpPgdA_like"/>
    <property type="match status" value="1"/>
</dbReference>
<evidence type="ECO:0000313" key="3">
    <source>
        <dbReference type="Proteomes" id="UP000655208"/>
    </source>
</evidence>
<reference evidence="2" key="1">
    <citation type="journal article" date="2014" name="Int. J. Syst. Evol. Microbiol.">
        <title>Complete genome sequence of Corynebacterium casei LMG S-19264T (=DSM 44701T), isolated from a smear-ripened cheese.</title>
        <authorList>
            <consortium name="US DOE Joint Genome Institute (JGI-PGF)"/>
            <person name="Walter F."/>
            <person name="Albersmeier A."/>
            <person name="Kalinowski J."/>
            <person name="Ruckert C."/>
        </authorList>
    </citation>
    <scope>NUCLEOTIDE SEQUENCE</scope>
    <source>
        <strain evidence="2">CGMCC 4.7308</strain>
    </source>
</reference>
<dbReference type="InterPro" id="IPR037950">
    <property type="entry name" value="PgdA-like"/>
</dbReference>
<dbReference type="InterPro" id="IPR002509">
    <property type="entry name" value="NODB_dom"/>
</dbReference>
<dbReference type="EMBL" id="BMNA01000003">
    <property type="protein sequence ID" value="GGL99035.1"/>
    <property type="molecule type" value="Genomic_DNA"/>
</dbReference>
<dbReference type="GO" id="GO:0016810">
    <property type="term" value="F:hydrolase activity, acting on carbon-nitrogen (but not peptide) bonds"/>
    <property type="evidence" value="ECO:0007669"/>
    <property type="project" value="InterPro"/>
</dbReference>
<evidence type="ECO:0000259" key="1">
    <source>
        <dbReference type="PROSITE" id="PS51677"/>
    </source>
</evidence>
<gene>
    <name evidence="2" type="ORF">GCM10011594_18770</name>
</gene>
<dbReference type="AlphaFoldDB" id="A0A917SUE1"/>
<comment type="caution">
    <text evidence="2">The sequence shown here is derived from an EMBL/GenBank/DDBJ whole genome shotgun (WGS) entry which is preliminary data.</text>
</comment>
<evidence type="ECO:0000313" key="2">
    <source>
        <dbReference type="EMBL" id="GGL99035.1"/>
    </source>
</evidence>
<dbReference type="PROSITE" id="PS51677">
    <property type="entry name" value="NODB"/>
    <property type="match status" value="1"/>
</dbReference>
<feature type="domain" description="NodB homology" evidence="1">
    <location>
        <begin position="34"/>
        <end position="278"/>
    </location>
</feature>
<dbReference type="Gene3D" id="3.20.20.370">
    <property type="entry name" value="Glycoside hydrolase/deacetylase"/>
    <property type="match status" value="1"/>
</dbReference>
<dbReference type="PANTHER" id="PTHR47561">
    <property type="entry name" value="POLYSACCHARIDE DEACETYLASE FAMILY PROTEIN (AFU_ORTHOLOGUE AFUA_6G05030)"/>
    <property type="match status" value="1"/>
</dbReference>
<dbReference type="InterPro" id="IPR011330">
    <property type="entry name" value="Glyco_hydro/deAcase_b/a-brl"/>
</dbReference>
<dbReference type="GO" id="GO:0005975">
    <property type="term" value="P:carbohydrate metabolic process"/>
    <property type="evidence" value="ECO:0007669"/>
    <property type="project" value="InterPro"/>
</dbReference>